<protein>
    <submittedName>
        <fullName evidence="3">KAP NTPase domain-containing protein</fullName>
    </submittedName>
</protein>
<dbReference type="Proteomes" id="UP001157733">
    <property type="component" value="Chromosome"/>
</dbReference>
<dbReference type="RefSeq" id="WP_282011618.1">
    <property type="nucleotide sequence ID" value="NZ_OX336137.1"/>
</dbReference>
<feature type="coiled-coil region" evidence="1">
    <location>
        <begin position="162"/>
        <end position="189"/>
    </location>
</feature>
<keyword evidence="4" id="KW-1185">Reference proteome</keyword>
<dbReference type="InterPro" id="IPR027417">
    <property type="entry name" value="P-loop_NTPase"/>
</dbReference>
<proteinExistence type="predicted"/>
<reference evidence="3 4" key="1">
    <citation type="submission" date="2022-09" db="EMBL/GenBank/DDBJ databases">
        <authorList>
            <person name="Kop L."/>
        </authorList>
    </citation>
    <scope>NUCLEOTIDE SEQUENCE [LARGE SCALE GENOMIC DNA]</scope>
    <source>
        <strain evidence="3 4">347</strain>
    </source>
</reference>
<dbReference type="PANTHER" id="PTHR22674:SF6">
    <property type="entry name" value="NTPASE KAP FAMILY P-LOOP DOMAIN-CONTAINING PROTEIN 1"/>
    <property type="match status" value="1"/>
</dbReference>
<evidence type="ECO:0000259" key="2">
    <source>
        <dbReference type="Pfam" id="PF07693"/>
    </source>
</evidence>
<organism evidence="3 4">
    <name type="scientific">Nitrospina watsonii</name>
    <dbReference type="NCBI Taxonomy" id="1323948"/>
    <lineage>
        <taxon>Bacteria</taxon>
        <taxon>Pseudomonadati</taxon>
        <taxon>Nitrospinota/Tectimicrobiota group</taxon>
        <taxon>Nitrospinota</taxon>
        <taxon>Nitrospinia</taxon>
        <taxon>Nitrospinales</taxon>
        <taxon>Nitrospinaceae</taxon>
        <taxon>Nitrospina</taxon>
    </lineage>
</organism>
<dbReference type="PANTHER" id="PTHR22674">
    <property type="entry name" value="NTPASE, KAP FAMILY P-LOOP DOMAIN-CONTAINING 1"/>
    <property type="match status" value="1"/>
</dbReference>
<evidence type="ECO:0000256" key="1">
    <source>
        <dbReference type="SAM" id="Coils"/>
    </source>
</evidence>
<dbReference type="Gene3D" id="3.40.50.300">
    <property type="entry name" value="P-loop containing nucleotide triphosphate hydrolases"/>
    <property type="match status" value="1"/>
</dbReference>
<dbReference type="Pfam" id="PF07693">
    <property type="entry name" value="KAP_NTPase"/>
    <property type="match status" value="1"/>
</dbReference>
<feature type="domain" description="KAP NTPase" evidence="2">
    <location>
        <begin position="26"/>
        <end position="337"/>
    </location>
</feature>
<dbReference type="InterPro" id="IPR052754">
    <property type="entry name" value="NTPase_KAP_P-loop"/>
</dbReference>
<accession>A0ABN8W524</accession>
<dbReference type="SUPFAM" id="SSF52540">
    <property type="entry name" value="P-loop containing nucleoside triphosphate hydrolases"/>
    <property type="match status" value="1"/>
</dbReference>
<keyword evidence="1" id="KW-0175">Coiled coil</keyword>
<name>A0ABN8W524_9BACT</name>
<gene>
    <name evidence="3" type="ORF">NSPWAT_1880</name>
</gene>
<evidence type="ECO:0000313" key="4">
    <source>
        <dbReference type="Proteomes" id="UP001157733"/>
    </source>
</evidence>
<dbReference type="EMBL" id="OX336137">
    <property type="protein sequence ID" value="CAI2718736.1"/>
    <property type="molecule type" value="Genomic_DNA"/>
</dbReference>
<sequence length="467" mass="53955">MLKRLKPIEIPRGPEEDPFLNDKLGRKQIAGNLRKIITTSDDSLVLSVNAPWGFGKTTFVEMWRQELKNQGYPSIYFNAWEYDYATNPFYSFLGEIQGIVDGMELDPEKKGEVRKIKDKLVKNAGKMFRKSIPLFLRFGTGGLLSLDEKIERDISKALESYVEEAINDYQEEKKTIESFKKNLEKFGKEFIRLNEAYKPPIIIFVDELDRCRPNYAIELLENIKHLFSVEGYVFVLSLDREQLAHSVKSVYGEGMDADGYLRRFIDLEFNMPVPEVGKFCKFLLVDYFKINQYLVNKYGQNKGGSISSELEYLFLGFSRSFNLSLRSMGQICGYLSLVIKLIDEEDVWGATLFLLLLKVNNPEVLRKIKNNQVSGKELLDIFESKIGDNEFLINSHWVHVKAFLLCLDLNPDEVDQEANRLGDRGNQTHYRSAADNALKESMRLLRNVKGRKNNYINLIEFVGEFQV</sequence>
<dbReference type="InterPro" id="IPR011646">
    <property type="entry name" value="KAP_P-loop"/>
</dbReference>
<evidence type="ECO:0000313" key="3">
    <source>
        <dbReference type="EMBL" id="CAI2718736.1"/>
    </source>
</evidence>